<reference evidence="2 3" key="1">
    <citation type="submission" date="2019-10" db="EMBL/GenBank/DDBJ databases">
        <title>Paraburkholderia sp. isolated from nodules of Mimosa pudica from Brazilian Atlantic Forest soils.</title>
        <authorList>
            <person name="Paulitsch F."/>
            <person name="Hungria M."/>
            <person name="Dall'Agnol R."/>
        </authorList>
    </citation>
    <scope>NUCLEOTIDE SEQUENCE [LARGE SCALE GENOMIC DNA]</scope>
    <source>
        <strain evidence="2 3">CNPSo 3157</strain>
    </source>
</reference>
<proteinExistence type="predicted"/>
<dbReference type="Pfam" id="PF13663">
    <property type="entry name" value="DUF4148"/>
    <property type="match status" value="1"/>
</dbReference>
<keyword evidence="3" id="KW-1185">Reference proteome</keyword>
<dbReference type="Proteomes" id="UP000484381">
    <property type="component" value="Unassembled WGS sequence"/>
</dbReference>
<protein>
    <submittedName>
        <fullName evidence="2">DUF4148 domain-containing protein</fullName>
    </submittedName>
</protein>
<evidence type="ECO:0000313" key="3">
    <source>
        <dbReference type="Proteomes" id="UP000484381"/>
    </source>
</evidence>
<name>A0A7X1TER0_9BURK</name>
<feature type="signal peptide" evidence="1">
    <location>
        <begin position="1"/>
        <end position="21"/>
    </location>
</feature>
<dbReference type="AlphaFoldDB" id="A0A7X1TER0"/>
<gene>
    <name evidence="2" type="ORF">GCT13_05845</name>
</gene>
<feature type="chain" id="PRO_5031330759" evidence="1">
    <location>
        <begin position="22"/>
        <end position="106"/>
    </location>
</feature>
<organism evidence="2 3">
    <name type="scientific">Paraburkholderia franconis</name>
    <dbReference type="NCBI Taxonomy" id="2654983"/>
    <lineage>
        <taxon>Bacteria</taxon>
        <taxon>Pseudomonadati</taxon>
        <taxon>Pseudomonadota</taxon>
        <taxon>Betaproteobacteria</taxon>
        <taxon>Burkholderiales</taxon>
        <taxon>Burkholderiaceae</taxon>
        <taxon>Paraburkholderia</taxon>
    </lineage>
</organism>
<dbReference type="InterPro" id="IPR025421">
    <property type="entry name" value="DUF4148"/>
</dbReference>
<evidence type="ECO:0000313" key="2">
    <source>
        <dbReference type="EMBL" id="MPW16466.1"/>
    </source>
</evidence>
<dbReference type="EMBL" id="WHNP01000004">
    <property type="protein sequence ID" value="MPW16466.1"/>
    <property type="molecule type" value="Genomic_DNA"/>
</dbReference>
<keyword evidence="1" id="KW-0732">Signal</keyword>
<sequence>MKRNLLAGLVLSLLVSAPAFAQGGGGIGRAGSYNDQWWQHSESASAQKSRAEVRAELTDAYRDGTLPSLNKTSYPEQGLVGRTQAERLAVQNDEQEQRSVRVARGQ</sequence>
<accession>A0A7X1TER0</accession>
<comment type="caution">
    <text evidence="2">The sequence shown here is derived from an EMBL/GenBank/DDBJ whole genome shotgun (WGS) entry which is preliminary data.</text>
</comment>
<dbReference type="RefSeq" id="WP_152755845.1">
    <property type="nucleotide sequence ID" value="NZ_WHNP01000004.1"/>
</dbReference>
<evidence type="ECO:0000256" key="1">
    <source>
        <dbReference type="SAM" id="SignalP"/>
    </source>
</evidence>